<reference evidence="7 8" key="1">
    <citation type="submission" date="2019-03" db="EMBL/GenBank/DDBJ databases">
        <title>Flavobacterium AT-3-2 sp. nov., isolated from arctic soil.</title>
        <authorList>
            <person name="Chaudhary D.K."/>
        </authorList>
    </citation>
    <scope>NUCLEOTIDE SEQUENCE [LARGE SCALE GENOMIC DNA]</scope>
    <source>
        <strain evidence="7 8">AT-3-2</strain>
    </source>
</reference>
<evidence type="ECO:0000256" key="3">
    <source>
        <dbReference type="ARBA" id="ARBA00023002"/>
    </source>
</evidence>
<organism evidence="7 8">
    <name type="scientific">Flavobacterium caseinilyticum</name>
    <dbReference type="NCBI Taxonomy" id="2541732"/>
    <lineage>
        <taxon>Bacteria</taxon>
        <taxon>Pseudomonadati</taxon>
        <taxon>Bacteroidota</taxon>
        <taxon>Flavobacteriia</taxon>
        <taxon>Flavobacteriales</taxon>
        <taxon>Flavobacteriaceae</taxon>
        <taxon>Flavobacterium</taxon>
    </lineage>
</organism>
<keyword evidence="3" id="KW-0560">Oxidoreductase</keyword>
<evidence type="ECO:0000313" key="8">
    <source>
        <dbReference type="Proteomes" id="UP000295278"/>
    </source>
</evidence>
<dbReference type="GO" id="GO:0046872">
    <property type="term" value="F:metal ion binding"/>
    <property type="evidence" value="ECO:0007669"/>
    <property type="project" value="UniProtKB-KW"/>
</dbReference>
<evidence type="ECO:0000256" key="2">
    <source>
        <dbReference type="ARBA" id="ARBA00022723"/>
    </source>
</evidence>
<dbReference type="InterPro" id="IPR007516">
    <property type="entry name" value="Co_F420_Hydgase/DH_bsu_N"/>
</dbReference>
<comment type="caution">
    <text evidence="7">The sequence shown here is derived from an EMBL/GenBank/DDBJ whole genome shotgun (WGS) entry which is preliminary data.</text>
</comment>
<dbReference type="AlphaFoldDB" id="A0A4R5B1X2"/>
<dbReference type="Proteomes" id="UP000295278">
    <property type="component" value="Unassembled WGS sequence"/>
</dbReference>
<sequence>MKNPTSIQEIVKQELCTGCGICVSESPSSLKMQWNEYGFLTPHQIGDNINDNAIRVCPFNPSPDDEVKDEDKLADIYLKGATNYDPKVGRFENTYVGYSNEYREVASSGGLATYIFKKLLEDRIVDYLFIVKEVEGTYKYQFFNQVNDIIKISKTRYIPVSLEELFLKINEVDGKVAVSGVACFIKAIRLKQYYNPELKLKIPFLVGIICGGLKSKFFTDYLAQNSGINEAYSKQEYRIKDKKSLSSDYSFGAYDEKNNFHQMKMNTVGDMWGTGLFKSNACDFCTDVLTELADVSLGDAWLEEYRNEGLGNSVVVTRSKLADQIVRKGIRNGSLCVTEISKEKIIASQASSFIHRQDAIDFRIKTRKFKNKLVPSIRRRNLKSISLPFKLVQLQRQRTRKMSLTTWRQLKDHKKFKISMKYDLKLLILLTKINHKLRKRII</sequence>
<evidence type="ECO:0000256" key="5">
    <source>
        <dbReference type="ARBA" id="ARBA00023014"/>
    </source>
</evidence>
<feature type="domain" description="4Fe-4S ferredoxin-type" evidence="6">
    <location>
        <begin position="7"/>
        <end position="35"/>
    </location>
</feature>
<dbReference type="Pfam" id="PF04422">
    <property type="entry name" value="FrhB_FdhB_N"/>
    <property type="match status" value="1"/>
</dbReference>
<dbReference type="InterPro" id="IPR007525">
    <property type="entry name" value="FrhB_FdhB_C"/>
</dbReference>
<proteinExistence type="predicted"/>
<dbReference type="Pfam" id="PF04432">
    <property type="entry name" value="FrhB_FdhB_C"/>
    <property type="match status" value="1"/>
</dbReference>
<dbReference type="InterPro" id="IPR045220">
    <property type="entry name" value="FRHB/FDHB/HCAR-like"/>
</dbReference>
<evidence type="ECO:0000256" key="1">
    <source>
        <dbReference type="ARBA" id="ARBA00001974"/>
    </source>
</evidence>
<name>A0A4R5B1X2_9FLAO</name>
<comment type="cofactor">
    <cofactor evidence="1">
        <name>FAD</name>
        <dbReference type="ChEBI" id="CHEBI:57692"/>
    </cofactor>
</comment>
<dbReference type="PANTHER" id="PTHR31332:SF6">
    <property type="entry name" value="FORMATE DEHYDROGENASE SUBUNIT BETA"/>
    <property type="match status" value="1"/>
</dbReference>
<dbReference type="RefSeq" id="WP_131908818.1">
    <property type="nucleotide sequence ID" value="NZ_SMFM01000002.1"/>
</dbReference>
<keyword evidence="2" id="KW-0479">Metal-binding</keyword>
<dbReference type="GO" id="GO:0052592">
    <property type="term" value="F:oxidoreductase activity, acting on CH or CH2 groups, with an iron-sulfur protein as acceptor"/>
    <property type="evidence" value="ECO:0007669"/>
    <property type="project" value="TreeGrafter"/>
</dbReference>
<dbReference type="PROSITE" id="PS51379">
    <property type="entry name" value="4FE4S_FER_2"/>
    <property type="match status" value="1"/>
</dbReference>
<keyword evidence="5" id="KW-0411">Iron-sulfur</keyword>
<protein>
    <submittedName>
        <fullName evidence="7">Coenzyme F420 hydrogenase</fullName>
    </submittedName>
</protein>
<dbReference type="PANTHER" id="PTHR31332">
    <property type="entry name" value="7-HYDROXYMETHYL CHLOROPHYLL A REDUCTASE, CHLOROPLASTIC"/>
    <property type="match status" value="1"/>
</dbReference>
<accession>A0A4R5B1X2</accession>
<evidence type="ECO:0000313" key="7">
    <source>
        <dbReference type="EMBL" id="TDD77022.1"/>
    </source>
</evidence>
<gene>
    <name evidence="7" type="ORF">E0F89_05330</name>
</gene>
<dbReference type="InterPro" id="IPR017896">
    <property type="entry name" value="4Fe4S_Fe-S-bd"/>
</dbReference>
<evidence type="ECO:0000259" key="6">
    <source>
        <dbReference type="PROSITE" id="PS51379"/>
    </source>
</evidence>
<dbReference type="EMBL" id="SMFM01000002">
    <property type="protein sequence ID" value="TDD77022.1"/>
    <property type="molecule type" value="Genomic_DNA"/>
</dbReference>
<dbReference type="GO" id="GO:0051536">
    <property type="term" value="F:iron-sulfur cluster binding"/>
    <property type="evidence" value="ECO:0007669"/>
    <property type="project" value="UniProtKB-KW"/>
</dbReference>
<keyword evidence="8" id="KW-1185">Reference proteome</keyword>
<keyword evidence="4" id="KW-0408">Iron</keyword>
<evidence type="ECO:0000256" key="4">
    <source>
        <dbReference type="ARBA" id="ARBA00023004"/>
    </source>
</evidence>
<dbReference type="OrthoDB" id="9813230at2"/>